<evidence type="ECO:0000256" key="2">
    <source>
        <dbReference type="ARBA" id="ARBA00022741"/>
    </source>
</evidence>
<dbReference type="InterPro" id="IPR005875">
    <property type="entry name" value="PurK"/>
</dbReference>
<evidence type="ECO:0000259" key="7">
    <source>
        <dbReference type="PROSITE" id="PS50975"/>
    </source>
</evidence>
<protein>
    <recommendedName>
        <fullName evidence="5 6">N5-carboxyaminoimidazole ribonucleotide synthase</fullName>
        <shortName evidence="5 6">N5-CAIR synthase</shortName>
        <ecNumber evidence="5 6">6.3.4.18</ecNumber>
    </recommendedName>
    <alternativeName>
        <fullName evidence="5 6">5-(carboxyamino)imidazole ribonucleotide synthetase</fullName>
    </alternativeName>
</protein>
<dbReference type="InterPro" id="IPR016185">
    <property type="entry name" value="PreATP-grasp_dom_sf"/>
</dbReference>
<feature type="binding site" evidence="5">
    <location>
        <begin position="181"/>
        <end position="184"/>
    </location>
    <ligand>
        <name>ATP</name>
        <dbReference type="ChEBI" id="CHEBI:30616"/>
    </ligand>
</feature>
<evidence type="ECO:0000256" key="5">
    <source>
        <dbReference type="HAMAP-Rule" id="MF_01928"/>
    </source>
</evidence>
<reference evidence="8 9" key="1">
    <citation type="submission" date="2023-03" db="EMBL/GenBank/DDBJ databases">
        <title>YIM 152171 draft genome.</title>
        <authorList>
            <person name="Yang Z."/>
        </authorList>
    </citation>
    <scope>NUCLEOTIDE SEQUENCE [LARGE SCALE GENOMIC DNA]</scope>
    <source>
        <strain evidence="8 9">YIM 152171</strain>
    </source>
</reference>
<dbReference type="InterPro" id="IPR011054">
    <property type="entry name" value="Rudment_hybrid_motif"/>
</dbReference>
<dbReference type="NCBIfam" id="NF004675">
    <property type="entry name" value="PRK06019.1-1"/>
    <property type="match status" value="1"/>
</dbReference>
<dbReference type="InterPro" id="IPR054350">
    <property type="entry name" value="PurT/PurK_preATP-grasp"/>
</dbReference>
<dbReference type="NCBIfam" id="NF004679">
    <property type="entry name" value="PRK06019.1-5"/>
    <property type="match status" value="1"/>
</dbReference>
<dbReference type="SUPFAM" id="SSF51246">
    <property type="entry name" value="Rudiment single hybrid motif"/>
    <property type="match status" value="1"/>
</dbReference>
<keyword evidence="4 5" id="KW-0067">ATP-binding</keyword>
<dbReference type="NCBIfam" id="TIGR01161">
    <property type="entry name" value="purK"/>
    <property type="match status" value="1"/>
</dbReference>
<organism evidence="8 9">
    <name type="scientific">Marinimicrococcus flavescens</name>
    <dbReference type="NCBI Taxonomy" id="3031815"/>
    <lineage>
        <taxon>Bacteria</taxon>
        <taxon>Pseudomonadati</taxon>
        <taxon>Pseudomonadota</taxon>
        <taxon>Alphaproteobacteria</taxon>
        <taxon>Geminicoccales</taxon>
        <taxon>Geminicoccaceae</taxon>
        <taxon>Marinimicrococcus</taxon>
    </lineage>
</organism>
<dbReference type="NCBIfam" id="NF004676">
    <property type="entry name" value="PRK06019.1-2"/>
    <property type="match status" value="1"/>
</dbReference>
<dbReference type="InterPro" id="IPR040686">
    <property type="entry name" value="PurK_C"/>
</dbReference>
<feature type="binding site" evidence="5">
    <location>
        <position position="106"/>
    </location>
    <ligand>
        <name>ATP</name>
        <dbReference type="ChEBI" id="CHEBI:30616"/>
    </ligand>
</feature>
<dbReference type="Gene3D" id="3.30.1490.20">
    <property type="entry name" value="ATP-grasp fold, A domain"/>
    <property type="match status" value="1"/>
</dbReference>
<dbReference type="Proteomes" id="UP001301140">
    <property type="component" value="Unassembled WGS sequence"/>
</dbReference>
<evidence type="ECO:0000256" key="4">
    <source>
        <dbReference type="ARBA" id="ARBA00022840"/>
    </source>
</evidence>
<evidence type="ECO:0000256" key="3">
    <source>
        <dbReference type="ARBA" id="ARBA00022755"/>
    </source>
</evidence>
<evidence type="ECO:0000256" key="6">
    <source>
        <dbReference type="RuleBase" id="RU361200"/>
    </source>
</evidence>
<feature type="binding site" evidence="5">
    <location>
        <position position="189"/>
    </location>
    <ligand>
        <name>ATP</name>
        <dbReference type="ChEBI" id="CHEBI:30616"/>
    </ligand>
</feature>
<dbReference type="Gene3D" id="3.30.470.20">
    <property type="entry name" value="ATP-grasp fold, B domain"/>
    <property type="match status" value="1"/>
</dbReference>
<dbReference type="PANTHER" id="PTHR11609">
    <property type="entry name" value="PURINE BIOSYNTHESIS PROTEIN 6/7, PUR6/7"/>
    <property type="match status" value="1"/>
</dbReference>
<dbReference type="AlphaFoldDB" id="A0AAP3UZR5"/>
<evidence type="ECO:0000313" key="8">
    <source>
        <dbReference type="EMBL" id="MDF1585293.1"/>
    </source>
</evidence>
<keyword evidence="1 5" id="KW-0436">Ligase</keyword>
<dbReference type="EC" id="6.3.4.18" evidence="5 6"/>
<evidence type="ECO:0000313" key="9">
    <source>
        <dbReference type="Proteomes" id="UP001301140"/>
    </source>
</evidence>
<dbReference type="GO" id="GO:0005829">
    <property type="term" value="C:cytosol"/>
    <property type="evidence" value="ECO:0007669"/>
    <property type="project" value="TreeGrafter"/>
</dbReference>
<dbReference type="SUPFAM" id="SSF52440">
    <property type="entry name" value="PreATP-grasp domain"/>
    <property type="match status" value="1"/>
</dbReference>
<comment type="pathway">
    <text evidence="5 6">Purine metabolism; IMP biosynthesis via de novo pathway; 5-amino-1-(5-phospho-D-ribosyl)imidazole-4-carboxylate from 5-amino-1-(5-phospho-D-ribosyl)imidazole (N5-CAIR route): step 1/2.</text>
</comment>
<dbReference type="Gene3D" id="3.40.50.20">
    <property type="match status" value="1"/>
</dbReference>
<feature type="domain" description="ATP-grasp" evidence="7">
    <location>
        <begin position="110"/>
        <end position="296"/>
    </location>
</feature>
<feature type="binding site" evidence="5">
    <location>
        <begin position="151"/>
        <end position="157"/>
    </location>
    <ligand>
        <name>ATP</name>
        <dbReference type="ChEBI" id="CHEBI:30616"/>
    </ligand>
</feature>
<gene>
    <name evidence="5 6" type="primary">purK</name>
    <name evidence="8" type="ORF">PZ740_02715</name>
</gene>
<dbReference type="Pfam" id="PF17769">
    <property type="entry name" value="PurK_C"/>
    <property type="match status" value="1"/>
</dbReference>
<dbReference type="Pfam" id="PF02222">
    <property type="entry name" value="ATP-grasp"/>
    <property type="match status" value="1"/>
</dbReference>
<dbReference type="InterPro" id="IPR003135">
    <property type="entry name" value="ATP-grasp_carboxylate-amine"/>
</dbReference>
<dbReference type="HAMAP" id="MF_01928">
    <property type="entry name" value="PurK"/>
    <property type="match status" value="1"/>
</dbReference>
<dbReference type="InterPro" id="IPR013815">
    <property type="entry name" value="ATP_grasp_subdomain_1"/>
</dbReference>
<comment type="caution">
    <text evidence="8">The sequence shown here is derived from an EMBL/GenBank/DDBJ whole genome shotgun (WGS) entry which is preliminary data.</text>
</comment>
<dbReference type="GO" id="GO:0005524">
    <property type="term" value="F:ATP binding"/>
    <property type="evidence" value="ECO:0007669"/>
    <property type="project" value="UniProtKB-UniRule"/>
</dbReference>
<dbReference type="InterPro" id="IPR011761">
    <property type="entry name" value="ATP-grasp"/>
</dbReference>
<feature type="binding site" evidence="5">
    <location>
        <begin position="266"/>
        <end position="267"/>
    </location>
    <ligand>
        <name>ATP</name>
        <dbReference type="ChEBI" id="CHEBI:30616"/>
    </ligand>
</feature>
<keyword evidence="3 5" id="KW-0658">Purine biosynthesis</keyword>
<dbReference type="RefSeq" id="WP_327787708.1">
    <property type="nucleotide sequence ID" value="NZ_JARGEQ010000016.1"/>
</dbReference>
<dbReference type="GO" id="GO:0004638">
    <property type="term" value="F:phosphoribosylaminoimidazole carboxylase activity"/>
    <property type="evidence" value="ECO:0007669"/>
    <property type="project" value="InterPro"/>
</dbReference>
<comment type="catalytic activity">
    <reaction evidence="5 6">
        <text>5-amino-1-(5-phospho-beta-D-ribosyl)imidazole + hydrogencarbonate + ATP = 5-carboxyamino-1-(5-phospho-D-ribosyl)imidazole + ADP + phosphate + 2 H(+)</text>
        <dbReference type="Rhea" id="RHEA:19317"/>
        <dbReference type="ChEBI" id="CHEBI:15378"/>
        <dbReference type="ChEBI" id="CHEBI:17544"/>
        <dbReference type="ChEBI" id="CHEBI:30616"/>
        <dbReference type="ChEBI" id="CHEBI:43474"/>
        <dbReference type="ChEBI" id="CHEBI:58730"/>
        <dbReference type="ChEBI" id="CHEBI:137981"/>
        <dbReference type="ChEBI" id="CHEBI:456216"/>
        <dbReference type="EC" id="6.3.4.18"/>
    </reaction>
</comment>
<sequence length="357" mass="38046">MTVITPGGTIGILGGGQLGRMTALAAASLGYRCHVLAPEEHSPAADVSAAFTRAAWDDQAALDAFAEAVDVVTLEFENVPVAVLERLARKVPVRPGPSVLEVTQDRLAEKAFVNRLGIATAPWRPITDEAGIAPALAELGGRGVLKTTRMGYDGKGQALLRGAGDIEAAWRALGPGPLILEGFVEFAMELSVITARGPDGQMASFVPVENRHRDHILKTTLAPAPITLGQAQAAVAMAERLTSGLEAVGLIAVEMFLASDGRLLVNELAPRPHNSGHWTMDACHCSQFEQLVRAVCGLPLGDPTRISDARMENLLGEEADSWREILAEPGARLHLYGKREARPGRKMGHVNRLLPRP</sequence>
<feature type="binding site" evidence="5">
    <location>
        <position position="212"/>
    </location>
    <ligand>
        <name>ATP</name>
        <dbReference type="ChEBI" id="CHEBI:30616"/>
    </ligand>
</feature>
<dbReference type="Pfam" id="PF22660">
    <property type="entry name" value="RS_preATP-grasp-like"/>
    <property type="match status" value="1"/>
</dbReference>
<dbReference type="GO" id="GO:0034028">
    <property type="term" value="F:5-(carboxyamino)imidazole ribonucleotide synthase activity"/>
    <property type="evidence" value="ECO:0007669"/>
    <property type="project" value="UniProtKB-UniRule"/>
</dbReference>
<name>A0AAP3UZR5_9PROT</name>
<comment type="subunit">
    <text evidence="5 6">Homodimer.</text>
</comment>
<dbReference type="GO" id="GO:0006189">
    <property type="term" value="P:'de novo' IMP biosynthetic process"/>
    <property type="evidence" value="ECO:0007669"/>
    <property type="project" value="UniProtKB-UniRule"/>
</dbReference>
<dbReference type="SUPFAM" id="SSF56059">
    <property type="entry name" value="Glutathione synthetase ATP-binding domain-like"/>
    <property type="match status" value="1"/>
</dbReference>
<accession>A0AAP3UZR5</accession>
<dbReference type="FunFam" id="3.40.50.20:FF:000016">
    <property type="entry name" value="N5-carboxyaminoimidazole ribonucleotide synthase"/>
    <property type="match status" value="1"/>
</dbReference>
<dbReference type="PROSITE" id="PS50975">
    <property type="entry name" value="ATP_GRASP"/>
    <property type="match status" value="1"/>
</dbReference>
<comment type="function">
    <text evidence="5">Catalyzes the ATP-dependent conversion of 5-aminoimidazole ribonucleotide (AIR) and HCO(3)(-) to N5-carboxyaminoimidazole ribonucleotide (N5-CAIR).</text>
</comment>
<feature type="binding site" evidence="5">
    <location>
        <position position="146"/>
    </location>
    <ligand>
        <name>ATP</name>
        <dbReference type="ChEBI" id="CHEBI:30616"/>
    </ligand>
</feature>
<dbReference type="EMBL" id="JARGEQ010000016">
    <property type="protein sequence ID" value="MDF1585293.1"/>
    <property type="molecule type" value="Genomic_DNA"/>
</dbReference>
<evidence type="ECO:0000256" key="1">
    <source>
        <dbReference type="ARBA" id="ARBA00022598"/>
    </source>
</evidence>
<comment type="similarity">
    <text evidence="5 6">Belongs to the PurK/PurT family.</text>
</comment>
<dbReference type="FunFam" id="3.30.1490.20:FF:000015">
    <property type="entry name" value="N5-carboxyaminoimidazole ribonucleotide synthase"/>
    <property type="match status" value="1"/>
</dbReference>
<keyword evidence="2 5" id="KW-0547">Nucleotide-binding</keyword>
<keyword evidence="9" id="KW-1185">Reference proteome</keyword>
<comment type="function">
    <text evidence="6">Catalyzes the ATP-dependent conversion of 5-aminoimidazole ribonucleotide (AIR) and HCO(3)- to N5-carboxyaminoimidazole ribonucleotide (N5-CAIR).</text>
</comment>
<proteinExistence type="inferred from homology"/>
<dbReference type="PANTHER" id="PTHR11609:SF5">
    <property type="entry name" value="PHOSPHORIBOSYLAMINOIMIDAZOLE CARBOXYLASE"/>
    <property type="match status" value="1"/>
</dbReference>
<dbReference type="GO" id="GO:0046872">
    <property type="term" value="F:metal ion binding"/>
    <property type="evidence" value="ECO:0007669"/>
    <property type="project" value="InterPro"/>
</dbReference>